<proteinExistence type="predicted"/>
<protein>
    <submittedName>
        <fullName evidence="1">Uncharacterized protein</fullName>
    </submittedName>
</protein>
<keyword evidence="2" id="KW-1185">Reference proteome</keyword>
<dbReference type="EMBL" id="JBHSRJ010000009">
    <property type="protein sequence ID" value="MFC6045451.1"/>
    <property type="molecule type" value="Genomic_DNA"/>
</dbReference>
<sequence>MKKVVLVLLAVFLGFWMFTNPHSLAETSQSAGAQTITLTGDFFEAVIAFVGELGR</sequence>
<accession>A0ABW1LND1</accession>
<evidence type="ECO:0000313" key="2">
    <source>
        <dbReference type="Proteomes" id="UP001596135"/>
    </source>
</evidence>
<gene>
    <name evidence="1" type="ORF">ACFPYL_20365</name>
</gene>
<reference evidence="2" key="1">
    <citation type="journal article" date="2019" name="Int. J. Syst. Evol. Microbiol.">
        <title>The Global Catalogue of Microorganisms (GCM) 10K type strain sequencing project: providing services to taxonomists for standard genome sequencing and annotation.</title>
        <authorList>
            <consortium name="The Broad Institute Genomics Platform"/>
            <consortium name="The Broad Institute Genome Sequencing Center for Infectious Disease"/>
            <person name="Wu L."/>
            <person name="Ma J."/>
        </authorList>
    </citation>
    <scope>NUCLEOTIDE SEQUENCE [LARGE SCALE GENOMIC DNA]</scope>
    <source>
        <strain evidence="2">CCUG 54522</strain>
    </source>
</reference>
<evidence type="ECO:0000313" key="1">
    <source>
        <dbReference type="EMBL" id="MFC6045451.1"/>
    </source>
</evidence>
<comment type="caution">
    <text evidence="1">The sequence shown here is derived from an EMBL/GenBank/DDBJ whole genome shotgun (WGS) entry which is preliminary data.</text>
</comment>
<dbReference type="RefSeq" id="WP_379158690.1">
    <property type="nucleotide sequence ID" value="NZ_JBHSRJ010000009.1"/>
</dbReference>
<dbReference type="Proteomes" id="UP001596135">
    <property type="component" value="Unassembled WGS sequence"/>
</dbReference>
<organism evidence="1 2">
    <name type="scientific">Nocardioides hankookensis</name>
    <dbReference type="NCBI Taxonomy" id="443157"/>
    <lineage>
        <taxon>Bacteria</taxon>
        <taxon>Bacillati</taxon>
        <taxon>Actinomycetota</taxon>
        <taxon>Actinomycetes</taxon>
        <taxon>Propionibacteriales</taxon>
        <taxon>Nocardioidaceae</taxon>
        <taxon>Nocardioides</taxon>
    </lineage>
</organism>
<name>A0ABW1LND1_9ACTN</name>